<dbReference type="PANTHER" id="PTHR30069:SF53">
    <property type="entry name" value="COLICIN I RECEPTOR-RELATED"/>
    <property type="match status" value="1"/>
</dbReference>
<keyword evidence="6 14" id="KW-0732">Signal</keyword>
<evidence type="ECO:0000313" key="18">
    <source>
        <dbReference type="Proteomes" id="UP000018766"/>
    </source>
</evidence>
<evidence type="ECO:0000256" key="8">
    <source>
        <dbReference type="ARBA" id="ARBA00023077"/>
    </source>
</evidence>
<gene>
    <name evidence="17" type="ORF">V757_11965</name>
</gene>
<evidence type="ECO:0000256" key="12">
    <source>
        <dbReference type="PROSITE-ProRule" id="PRU01360"/>
    </source>
</evidence>
<dbReference type="Gene3D" id="2.170.130.10">
    <property type="entry name" value="TonB-dependent receptor, plug domain"/>
    <property type="match status" value="1"/>
</dbReference>
<dbReference type="InterPro" id="IPR000531">
    <property type="entry name" value="Beta-barrel_TonB"/>
</dbReference>
<keyword evidence="11 12" id="KW-0998">Cell outer membrane</keyword>
<organism evidence="17 18">
    <name type="scientific">Pelistega indica</name>
    <dbReference type="NCBI Taxonomy" id="1414851"/>
    <lineage>
        <taxon>Bacteria</taxon>
        <taxon>Pseudomonadati</taxon>
        <taxon>Pseudomonadota</taxon>
        <taxon>Betaproteobacteria</taxon>
        <taxon>Burkholderiales</taxon>
        <taxon>Alcaligenaceae</taxon>
        <taxon>Pelistega</taxon>
    </lineage>
</organism>
<dbReference type="InterPro" id="IPR039426">
    <property type="entry name" value="TonB-dep_rcpt-like"/>
</dbReference>
<evidence type="ECO:0000259" key="15">
    <source>
        <dbReference type="Pfam" id="PF00593"/>
    </source>
</evidence>
<evidence type="ECO:0000259" key="16">
    <source>
        <dbReference type="Pfam" id="PF07715"/>
    </source>
</evidence>
<comment type="caution">
    <text evidence="17">The sequence shown here is derived from an EMBL/GenBank/DDBJ whole genome shotgun (WGS) entry which is preliminary data.</text>
</comment>
<feature type="signal peptide" evidence="14">
    <location>
        <begin position="1"/>
        <end position="21"/>
    </location>
</feature>
<evidence type="ECO:0000256" key="10">
    <source>
        <dbReference type="ARBA" id="ARBA00023170"/>
    </source>
</evidence>
<dbReference type="PANTHER" id="PTHR30069">
    <property type="entry name" value="TONB-DEPENDENT OUTER MEMBRANE RECEPTOR"/>
    <property type="match status" value="1"/>
</dbReference>
<proteinExistence type="inferred from homology"/>
<dbReference type="GO" id="GO:0006811">
    <property type="term" value="P:monoatomic ion transport"/>
    <property type="evidence" value="ECO:0007669"/>
    <property type="project" value="UniProtKB-KW"/>
</dbReference>
<feature type="chain" id="PRO_5004768736" evidence="14">
    <location>
        <begin position="22"/>
        <end position="617"/>
    </location>
</feature>
<dbReference type="InterPro" id="IPR036942">
    <property type="entry name" value="Beta-barrel_TonB_sf"/>
</dbReference>
<keyword evidence="9 12" id="KW-0472">Membrane</keyword>
<dbReference type="EMBL" id="AYSV01000131">
    <property type="protein sequence ID" value="ETD66942.1"/>
    <property type="molecule type" value="Genomic_DNA"/>
</dbReference>
<sequence>MKFSPLKTALAVAFFPAAVLAQESSVPSLEPIVVTASRTPQPISNVIGDITVIDSAQLKRETSPTLLDLFARTPGLQVYDSGGPQTVSGIYTRGANPQATLVMFNGLRINDTTAGSTFWNLINPALFNRIEIIRGAASGLYGSNAMGGVINLMTTPTETGPRDLSLIANIGGGSNGTFRTNAAISGATEKFDYYLAGAYATSEGFNASNTKNTYVYNPDRDGYNQASMTGSLGYTFAPGHRLGVNFLNAVSRNEFDAGNDPWSVQNAYGYSRQKAYSITSNNQISHWWESVVQLSYGKLHSDDRAYGSTFDSRTNFYSWQNNFSLDENQTLSVVYEHTKERAFNSNGLTQQKRHTNSIAALYKGDFDRHHIQANIRRDKVSGVKGSTTGGLTYAFDMTPEFQVGAGYSTGFRVGTFADMFSPLAWGFQGNPDLLPEKSRHVELNLRYNSNDTQASLTLFQTKYKDLINAYDCSTYPCSTSNVDKATIRGLSVDASQRLGYTTLSLGADFLNAKDDSTGKRLVRRANQIYRASISHEFERINLAADYLFVGHRYDDASNTKEKRLGGYGLVNLRTDYKVAKNFQIQASVNNVFNKKYAPAYGYNAQGTNFFLNLAYQH</sequence>
<dbReference type="PROSITE" id="PS52016">
    <property type="entry name" value="TONB_DEPENDENT_REC_3"/>
    <property type="match status" value="1"/>
</dbReference>
<feature type="domain" description="TonB-dependent receptor plug" evidence="16">
    <location>
        <begin position="44"/>
        <end position="149"/>
    </location>
</feature>
<keyword evidence="4 12" id="KW-1134">Transmembrane beta strand</keyword>
<keyword evidence="8 13" id="KW-0798">TonB box</keyword>
<dbReference type="Pfam" id="PF00593">
    <property type="entry name" value="TonB_dep_Rec_b-barrel"/>
    <property type="match status" value="1"/>
</dbReference>
<evidence type="ECO:0000256" key="3">
    <source>
        <dbReference type="ARBA" id="ARBA00022448"/>
    </source>
</evidence>
<evidence type="ECO:0000256" key="6">
    <source>
        <dbReference type="ARBA" id="ARBA00022729"/>
    </source>
</evidence>
<dbReference type="PATRIC" id="fig|1414851.3.peg.2491"/>
<evidence type="ECO:0000256" key="5">
    <source>
        <dbReference type="ARBA" id="ARBA00022692"/>
    </source>
</evidence>
<evidence type="ECO:0000256" key="4">
    <source>
        <dbReference type="ARBA" id="ARBA00022452"/>
    </source>
</evidence>
<evidence type="ECO:0000256" key="14">
    <source>
        <dbReference type="SAM" id="SignalP"/>
    </source>
</evidence>
<dbReference type="Gene3D" id="2.40.170.20">
    <property type="entry name" value="TonB-dependent receptor, beta-barrel domain"/>
    <property type="match status" value="1"/>
</dbReference>
<protein>
    <submittedName>
        <fullName evidence="17">Membrane protein</fullName>
    </submittedName>
</protein>
<keyword evidence="3 12" id="KW-0813">Transport</keyword>
<dbReference type="GO" id="GO:0009279">
    <property type="term" value="C:cell outer membrane"/>
    <property type="evidence" value="ECO:0007669"/>
    <property type="project" value="UniProtKB-SubCell"/>
</dbReference>
<name>V8FU49_9BURK</name>
<evidence type="ECO:0000256" key="11">
    <source>
        <dbReference type="ARBA" id="ARBA00023237"/>
    </source>
</evidence>
<evidence type="ECO:0000256" key="1">
    <source>
        <dbReference type="ARBA" id="ARBA00004571"/>
    </source>
</evidence>
<dbReference type="AlphaFoldDB" id="V8FU49"/>
<evidence type="ECO:0000256" key="13">
    <source>
        <dbReference type="RuleBase" id="RU003357"/>
    </source>
</evidence>
<accession>V8FU49</accession>
<evidence type="ECO:0000256" key="9">
    <source>
        <dbReference type="ARBA" id="ARBA00023136"/>
    </source>
</evidence>
<dbReference type="GO" id="GO:0015889">
    <property type="term" value="P:cobalamin transport"/>
    <property type="evidence" value="ECO:0007669"/>
    <property type="project" value="TreeGrafter"/>
</dbReference>
<comment type="subcellular location">
    <subcellularLocation>
        <location evidence="1 12">Cell outer membrane</location>
        <topology evidence="1 12">Multi-pass membrane protein</topology>
    </subcellularLocation>
</comment>
<dbReference type="InterPro" id="IPR037066">
    <property type="entry name" value="Plug_dom_sf"/>
</dbReference>
<keyword evidence="18" id="KW-1185">Reference proteome</keyword>
<dbReference type="InterPro" id="IPR012910">
    <property type="entry name" value="Plug_dom"/>
</dbReference>
<evidence type="ECO:0000313" key="17">
    <source>
        <dbReference type="EMBL" id="ETD66942.1"/>
    </source>
</evidence>
<feature type="domain" description="TonB-dependent receptor-like beta-barrel" evidence="15">
    <location>
        <begin position="199"/>
        <end position="591"/>
    </location>
</feature>
<dbReference type="SUPFAM" id="SSF56935">
    <property type="entry name" value="Porins"/>
    <property type="match status" value="1"/>
</dbReference>
<evidence type="ECO:0000256" key="7">
    <source>
        <dbReference type="ARBA" id="ARBA00023065"/>
    </source>
</evidence>
<evidence type="ECO:0000256" key="2">
    <source>
        <dbReference type="ARBA" id="ARBA00009810"/>
    </source>
</evidence>
<keyword evidence="7" id="KW-0406">Ion transport</keyword>
<dbReference type="OrthoDB" id="183532at2"/>
<comment type="similarity">
    <text evidence="2 12 13">Belongs to the TonB-dependent receptor family.</text>
</comment>
<reference evidence="17 18" key="1">
    <citation type="submission" date="2013-11" db="EMBL/GenBank/DDBJ databases">
        <title>Genomic analysis of Pelistega sp. HM-7.</title>
        <authorList>
            <person name="Kumbhare S.V."/>
            <person name="Shetty S.A."/>
            <person name="Sharma O."/>
            <person name="Dhotre D.P."/>
        </authorList>
    </citation>
    <scope>NUCLEOTIDE SEQUENCE [LARGE SCALE GENOMIC DNA]</scope>
    <source>
        <strain evidence="17 18">HM-7</strain>
    </source>
</reference>
<dbReference type="Pfam" id="PF07715">
    <property type="entry name" value="Plug"/>
    <property type="match status" value="1"/>
</dbReference>
<dbReference type="Proteomes" id="UP000018766">
    <property type="component" value="Unassembled WGS sequence"/>
</dbReference>
<keyword evidence="5 12" id="KW-0812">Transmembrane</keyword>
<dbReference type="CDD" id="cd01347">
    <property type="entry name" value="ligand_gated_channel"/>
    <property type="match status" value="1"/>
</dbReference>
<keyword evidence="10" id="KW-0675">Receptor</keyword>
<dbReference type="RefSeq" id="WP_023953154.1">
    <property type="nucleotide sequence ID" value="NZ_AYSV01000131.1"/>
</dbReference>